<dbReference type="EMBL" id="CM010631">
    <property type="protein sequence ID" value="RID64769.1"/>
    <property type="molecule type" value="Genomic_DNA"/>
</dbReference>
<name>A0A397ZGJ8_BRACM</name>
<gene>
    <name evidence="2" type="ORF">BRARA_D00018</name>
</gene>
<proteinExistence type="predicted"/>
<feature type="compositionally biased region" description="Basic and acidic residues" evidence="1">
    <location>
        <begin position="219"/>
        <end position="238"/>
    </location>
</feature>
<organism evidence="2 3">
    <name type="scientific">Brassica campestris</name>
    <name type="common">Field mustard</name>
    <dbReference type="NCBI Taxonomy" id="3711"/>
    <lineage>
        <taxon>Eukaryota</taxon>
        <taxon>Viridiplantae</taxon>
        <taxon>Streptophyta</taxon>
        <taxon>Embryophyta</taxon>
        <taxon>Tracheophyta</taxon>
        <taxon>Spermatophyta</taxon>
        <taxon>Magnoliopsida</taxon>
        <taxon>eudicotyledons</taxon>
        <taxon>Gunneridae</taxon>
        <taxon>Pentapetalae</taxon>
        <taxon>rosids</taxon>
        <taxon>malvids</taxon>
        <taxon>Brassicales</taxon>
        <taxon>Brassicaceae</taxon>
        <taxon>Brassiceae</taxon>
        <taxon>Brassica</taxon>
    </lineage>
</organism>
<reference evidence="2 3" key="1">
    <citation type="submission" date="2018-06" db="EMBL/GenBank/DDBJ databases">
        <title>WGS assembly of Brassica rapa FPsc.</title>
        <authorList>
            <person name="Bowman J."/>
            <person name="Kohchi T."/>
            <person name="Yamato K."/>
            <person name="Jenkins J."/>
            <person name="Shu S."/>
            <person name="Ishizaki K."/>
            <person name="Yamaoka S."/>
            <person name="Nishihama R."/>
            <person name="Nakamura Y."/>
            <person name="Berger F."/>
            <person name="Adam C."/>
            <person name="Aki S."/>
            <person name="Althoff F."/>
            <person name="Araki T."/>
            <person name="Arteaga-Vazquez M."/>
            <person name="Balasubrmanian S."/>
            <person name="Bauer D."/>
            <person name="Boehm C."/>
            <person name="Briginshaw L."/>
            <person name="Caballero-Perez J."/>
            <person name="Catarino B."/>
            <person name="Chen F."/>
            <person name="Chiyoda S."/>
            <person name="Chovatia M."/>
            <person name="Davies K."/>
            <person name="Delmans M."/>
            <person name="Demura T."/>
            <person name="Dierschke T."/>
            <person name="Dolan L."/>
            <person name="Dorantes-Acosta A."/>
            <person name="Eklund D."/>
            <person name="Florent S."/>
            <person name="Flores-Sandoval E."/>
            <person name="Fujiyama A."/>
            <person name="Fukuzawa H."/>
            <person name="Galik B."/>
            <person name="Grimanelli D."/>
            <person name="Grimwood J."/>
            <person name="Grossniklaus U."/>
            <person name="Hamada T."/>
            <person name="Haseloff J."/>
            <person name="Hetherington A."/>
            <person name="Higo A."/>
            <person name="Hirakawa Y."/>
            <person name="Hundley H."/>
            <person name="Ikeda Y."/>
            <person name="Inoue K."/>
            <person name="Inoue S."/>
            <person name="Ishida S."/>
            <person name="Jia Q."/>
            <person name="Kakita M."/>
            <person name="Kanazawa T."/>
            <person name="Kawai Y."/>
            <person name="Kawashima T."/>
            <person name="Kennedy M."/>
            <person name="Kinose K."/>
            <person name="Kinoshita T."/>
            <person name="Kohara Y."/>
            <person name="Koide E."/>
            <person name="Komatsu K."/>
            <person name="Kopischke S."/>
            <person name="Kubo M."/>
            <person name="Kyozuka J."/>
            <person name="Lagercrantz U."/>
            <person name="Lin S."/>
            <person name="Lindquist E."/>
            <person name="Lipzen A."/>
            <person name="Lu C."/>
            <person name="Luna E."/>
            <person name="Martienssen R."/>
            <person name="Minamino N."/>
            <person name="Mizutani M."/>
            <person name="Mizutani M."/>
            <person name="Mochizuki N."/>
            <person name="Monte I."/>
            <person name="Mosher R."/>
            <person name="Nagasaki H."/>
            <person name="Nakagami H."/>
            <person name="Naramoto S."/>
            <person name="Nishitani K."/>
            <person name="Ohtani M."/>
            <person name="Okamoto T."/>
            <person name="Okumura M."/>
            <person name="Phillips J."/>
            <person name="Pollak B."/>
            <person name="Reinders A."/>
            <person name="Roevekamp M."/>
            <person name="Sano R."/>
            <person name="Sawa S."/>
            <person name="Schmid M."/>
            <person name="Shirakawa M."/>
            <person name="Solano R."/>
            <person name="Spunde A."/>
            <person name="Suetsugu N."/>
            <person name="Sugano S."/>
            <person name="Sugiyama A."/>
            <person name="Sun R."/>
            <person name="Suzuki Y."/>
            <person name="Takenaka M."/>
            <person name="Takezawa D."/>
            <person name="Tomogane H."/>
            <person name="Tsuzuki M."/>
            <person name="Ueda T."/>
            <person name="Umeda M."/>
            <person name="Ward J."/>
            <person name="Watanabe Y."/>
            <person name="Yazaki K."/>
            <person name="Yokoyama R."/>
            <person name="Yoshitake Y."/>
            <person name="Yotsui I."/>
            <person name="Zachgo S."/>
            <person name="Schmutz J."/>
        </authorList>
    </citation>
    <scope>NUCLEOTIDE SEQUENCE [LARGE SCALE GENOMIC DNA]</scope>
    <source>
        <strain evidence="3">cv. B-3</strain>
    </source>
</reference>
<dbReference type="InterPro" id="IPR040256">
    <property type="entry name" value="At4g02000-like"/>
</dbReference>
<feature type="compositionally biased region" description="Basic and acidic residues" evidence="1">
    <location>
        <begin position="335"/>
        <end position="345"/>
    </location>
</feature>
<accession>A0A397ZGJ8</accession>
<feature type="region of interest" description="Disordered" evidence="1">
    <location>
        <begin position="327"/>
        <end position="357"/>
    </location>
</feature>
<feature type="region of interest" description="Disordered" evidence="1">
    <location>
        <begin position="141"/>
        <end position="258"/>
    </location>
</feature>
<feature type="compositionally biased region" description="Acidic residues" evidence="1">
    <location>
        <begin position="346"/>
        <end position="357"/>
    </location>
</feature>
<feature type="compositionally biased region" description="Basic and acidic residues" evidence="1">
    <location>
        <begin position="169"/>
        <end position="194"/>
    </location>
</feature>
<evidence type="ECO:0000313" key="2">
    <source>
        <dbReference type="EMBL" id="RID64769.1"/>
    </source>
</evidence>
<sequence>MVIIQRWEPSISPTFPSQIPFWIHVQGIPLHLWSDIALAGIARDIGILDKVEITSTTAKIKVEINGLQPLIKTSTLEYDNGDEVVATLVYEKLEKHCGACFSLCHETDLCPENRRNQENNAQAPHRNQLEKGGNTRNLQIQRDSRQHSASNRSTQYHPTTQRYPLTNRELPRRSPSDRYPPSREGKYHRDDQRRVGSHLYKFPPPPERTVVSRYTNSYHHREANSQHSADHTHSYHSREYRRHPVTSDVPHSANSGFKSQARSIWVEKAPQQREPLPHNAEPLERSSSSKSGAELHEQNTHPVSELPTEAMDVALGELRDVMIQYTSCPDPTESAARKERMRQAEEQGDFEETAARM</sequence>
<dbReference type="PANTHER" id="PTHR31286:SF163">
    <property type="entry name" value="ZINC KNUCKLE CX2CX4HX4C DOMAIN-CONTAINING PROTEIN"/>
    <property type="match status" value="1"/>
</dbReference>
<dbReference type="AlphaFoldDB" id="A0A397ZGJ8"/>
<dbReference type="Proteomes" id="UP000264353">
    <property type="component" value="Chromosome A4"/>
</dbReference>
<evidence type="ECO:0000313" key="3">
    <source>
        <dbReference type="Proteomes" id="UP000264353"/>
    </source>
</evidence>
<feature type="region of interest" description="Disordered" evidence="1">
    <location>
        <begin position="271"/>
        <end position="300"/>
    </location>
</feature>
<protein>
    <submittedName>
        <fullName evidence="2">Uncharacterized protein</fullName>
    </submittedName>
</protein>
<dbReference type="PANTHER" id="PTHR31286">
    <property type="entry name" value="GLYCINE-RICH CELL WALL STRUCTURAL PROTEIN 1.8-LIKE"/>
    <property type="match status" value="1"/>
</dbReference>
<feature type="non-terminal residue" evidence="2">
    <location>
        <position position="357"/>
    </location>
</feature>
<feature type="compositionally biased region" description="Polar residues" evidence="1">
    <location>
        <begin position="141"/>
        <end position="164"/>
    </location>
</feature>
<evidence type="ECO:0000256" key="1">
    <source>
        <dbReference type="SAM" id="MobiDB-lite"/>
    </source>
</evidence>